<evidence type="ECO:0000259" key="1">
    <source>
        <dbReference type="Pfam" id="PF01571"/>
    </source>
</evidence>
<dbReference type="PANTHER" id="PTHR43757:SF2">
    <property type="entry name" value="AMINOMETHYLTRANSFERASE, MITOCHONDRIAL"/>
    <property type="match status" value="1"/>
</dbReference>
<dbReference type="PANTHER" id="PTHR43757">
    <property type="entry name" value="AMINOMETHYLTRANSFERASE"/>
    <property type="match status" value="1"/>
</dbReference>
<dbReference type="Pfam" id="PF01571">
    <property type="entry name" value="GCV_T"/>
    <property type="match status" value="1"/>
</dbReference>
<feature type="non-terminal residue" evidence="2">
    <location>
        <position position="97"/>
    </location>
</feature>
<dbReference type="Gene3D" id="3.30.1360.120">
    <property type="entry name" value="Probable tRNA modification gtpase trme, domain 1"/>
    <property type="match status" value="1"/>
</dbReference>
<evidence type="ECO:0000313" key="2">
    <source>
        <dbReference type="EMBL" id="SVC61478.1"/>
    </source>
</evidence>
<proteinExistence type="predicted"/>
<feature type="domain" description="GCVT N-terminal" evidence="1">
    <location>
        <begin position="17"/>
        <end position="96"/>
    </location>
</feature>
<protein>
    <recommendedName>
        <fullName evidence="1">GCVT N-terminal domain-containing protein</fullName>
    </recommendedName>
</protein>
<dbReference type="InterPro" id="IPR006222">
    <property type="entry name" value="GCVT_N"/>
</dbReference>
<dbReference type="InterPro" id="IPR027266">
    <property type="entry name" value="TrmE/GcvT-like"/>
</dbReference>
<dbReference type="Gene3D" id="3.30.70.1400">
    <property type="entry name" value="Aminomethyltransferase beta-barrel domains"/>
    <property type="match status" value="1"/>
</dbReference>
<dbReference type="AlphaFoldDB" id="A0A382NLV8"/>
<gene>
    <name evidence="2" type="ORF">METZ01_LOCUS314332</name>
</gene>
<accession>A0A382NLV8</accession>
<reference evidence="2" key="1">
    <citation type="submission" date="2018-05" db="EMBL/GenBank/DDBJ databases">
        <authorList>
            <person name="Lanie J.A."/>
            <person name="Ng W.-L."/>
            <person name="Kazmierczak K.M."/>
            <person name="Andrzejewski T.M."/>
            <person name="Davidsen T.M."/>
            <person name="Wayne K.J."/>
            <person name="Tettelin H."/>
            <person name="Glass J.I."/>
            <person name="Rusch D."/>
            <person name="Podicherti R."/>
            <person name="Tsui H.-C.T."/>
            <person name="Winkler M.E."/>
        </authorList>
    </citation>
    <scope>NUCLEOTIDE SEQUENCE</scope>
</reference>
<dbReference type="EMBL" id="UINC01100993">
    <property type="protein sequence ID" value="SVC61478.1"/>
    <property type="molecule type" value="Genomic_DNA"/>
</dbReference>
<organism evidence="2">
    <name type="scientific">marine metagenome</name>
    <dbReference type="NCBI Taxonomy" id="408172"/>
    <lineage>
        <taxon>unclassified sequences</taxon>
        <taxon>metagenomes</taxon>
        <taxon>ecological metagenomes</taxon>
    </lineage>
</organism>
<dbReference type="SUPFAM" id="SSF103025">
    <property type="entry name" value="Folate-binding domain"/>
    <property type="match status" value="1"/>
</dbReference>
<name>A0A382NLV8_9ZZZZ</name>
<sequence>MEAKKVSPVPLLKTPLNGWHKSNGGKMMDFGDWDMPVQYESGIFREHLSTRRYGGLFDVSHMGRIKIQGRDTVAFLQHVLTNNAESLKPWQAQYTLI</sequence>
<dbReference type="InterPro" id="IPR028896">
    <property type="entry name" value="GcvT/YgfZ/DmdA"/>
</dbReference>